<keyword evidence="3" id="KW-0812">Transmembrane</keyword>
<dbReference type="InterPro" id="IPR003784">
    <property type="entry name" value="BioY"/>
</dbReference>
<organism evidence="4 5">
    <name type="scientific">Candidatus Flavonifractor intestinipullorum</name>
    <dbReference type="NCBI Taxonomy" id="2838587"/>
    <lineage>
        <taxon>Bacteria</taxon>
        <taxon>Bacillati</taxon>
        <taxon>Bacillota</taxon>
        <taxon>Clostridia</taxon>
        <taxon>Eubacteriales</taxon>
        <taxon>Oscillospiraceae</taxon>
        <taxon>Flavonifractor</taxon>
    </lineage>
</organism>
<feature type="transmembrane region" description="Helical" evidence="3">
    <location>
        <begin position="7"/>
        <end position="25"/>
    </location>
</feature>
<dbReference type="Pfam" id="PF02632">
    <property type="entry name" value="BioY"/>
    <property type="match status" value="1"/>
</dbReference>
<reference evidence="4" key="2">
    <citation type="submission" date="2021-04" db="EMBL/GenBank/DDBJ databases">
        <authorList>
            <person name="Gilroy R."/>
        </authorList>
    </citation>
    <scope>NUCLEOTIDE SEQUENCE</scope>
    <source>
        <strain evidence="4">CHK189-11263</strain>
    </source>
</reference>
<evidence type="ECO:0000313" key="4">
    <source>
        <dbReference type="EMBL" id="HJB57970.1"/>
    </source>
</evidence>
<comment type="subcellular location">
    <subcellularLocation>
        <location evidence="2">Cell membrane</location>
        <topology evidence="2">Multi-pass membrane protein</topology>
    </subcellularLocation>
</comment>
<dbReference type="PIRSF" id="PIRSF016661">
    <property type="entry name" value="BioY"/>
    <property type="match status" value="1"/>
</dbReference>
<name>A0A9D2MBV6_9FIRM</name>
<evidence type="ECO:0000256" key="1">
    <source>
        <dbReference type="ARBA" id="ARBA00010692"/>
    </source>
</evidence>
<keyword evidence="2 3" id="KW-0472">Membrane</keyword>
<feature type="transmembrane region" description="Helical" evidence="3">
    <location>
        <begin position="31"/>
        <end position="48"/>
    </location>
</feature>
<dbReference type="GO" id="GO:0015225">
    <property type="term" value="F:biotin transmembrane transporter activity"/>
    <property type="evidence" value="ECO:0007669"/>
    <property type="project" value="UniProtKB-UniRule"/>
</dbReference>
<keyword evidence="2" id="KW-1003">Cell membrane</keyword>
<gene>
    <name evidence="4" type="ORF">H9714_10515</name>
</gene>
<comment type="caution">
    <text evidence="4">The sequence shown here is derived from an EMBL/GenBank/DDBJ whole genome shotgun (WGS) entry which is preliminary data.</text>
</comment>
<dbReference type="PANTHER" id="PTHR34295:SF1">
    <property type="entry name" value="BIOTIN TRANSPORTER BIOY"/>
    <property type="match status" value="1"/>
</dbReference>
<dbReference type="PANTHER" id="PTHR34295">
    <property type="entry name" value="BIOTIN TRANSPORTER BIOY"/>
    <property type="match status" value="1"/>
</dbReference>
<evidence type="ECO:0000256" key="3">
    <source>
        <dbReference type="SAM" id="Phobius"/>
    </source>
</evidence>
<accession>A0A9D2MBV6</accession>
<evidence type="ECO:0000256" key="2">
    <source>
        <dbReference type="PIRNR" id="PIRNR016661"/>
    </source>
</evidence>
<sequence>MRETRTRNLVLAGLMAALTALGAFIRIPLGITSITLQFFFTAMAGVLLGPKWGALSQGAYVALGLAGLPVFTLGGGLSYVFQPSFGFLLGLLPAAAVTGALSRGRASRPGWVALACLAGLGALYLIAVPYMYLILNLYLGRGMPVWEVIRTGMLLYLPGDGVKIGVTCLVSRPLARALKRG</sequence>
<dbReference type="Proteomes" id="UP000824208">
    <property type="component" value="Unassembled WGS sequence"/>
</dbReference>
<keyword evidence="3" id="KW-1133">Transmembrane helix</keyword>
<protein>
    <recommendedName>
        <fullName evidence="2">Biotin transporter</fullName>
    </recommendedName>
</protein>
<feature type="transmembrane region" description="Helical" evidence="3">
    <location>
        <begin position="153"/>
        <end position="175"/>
    </location>
</feature>
<feature type="transmembrane region" description="Helical" evidence="3">
    <location>
        <begin position="111"/>
        <end position="133"/>
    </location>
</feature>
<reference evidence="4" key="1">
    <citation type="journal article" date="2021" name="PeerJ">
        <title>Extensive microbial diversity within the chicken gut microbiome revealed by metagenomics and culture.</title>
        <authorList>
            <person name="Gilroy R."/>
            <person name="Ravi A."/>
            <person name="Getino M."/>
            <person name="Pursley I."/>
            <person name="Horton D.L."/>
            <person name="Alikhan N.F."/>
            <person name="Baker D."/>
            <person name="Gharbi K."/>
            <person name="Hall N."/>
            <person name="Watson M."/>
            <person name="Adriaenssens E.M."/>
            <person name="Foster-Nyarko E."/>
            <person name="Jarju S."/>
            <person name="Secka A."/>
            <person name="Antonio M."/>
            <person name="Oren A."/>
            <person name="Chaudhuri R.R."/>
            <person name="La Ragione R."/>
            <person name="Hildebrand F."/>
            <person name="Pallen M.J."/>
        </authorList>
    </citation>
    <scope>NUCLEOTIDE SEQUENCE</scope>
    <source>
        <strain evidence="4">CHK189-11263</strain>
    </source>
</reference>
<dbReference type="EMBL" id="DWYC01000090">
    <property type="protein sequence ID" value="HJB57970.1"/>
    <property type="molecule type" value="Genomic_DNA"/>
</dbReference>
<comment type="similarity">
    <text evidence="1 2">Belongs to the BioY family.</text>
</comment>
<dbReference type="Gene3D" id="1.10.1760.20">
    <property type="match status" value="1"/>
</dbReference>
<feature type="transmembrane region" description="Helical" evidence="3">
    <location>
        <begin position="87"/>
        <end position="104"/>
    </location>
</feature>
<dbReference type="GO" id="GO:0005886">
    <property type="term" value="C:plasma membrane"/>
    <property type="evidence" value="ECO:0007669"/>
    <property type="project" value="UniProtKB-SubCell"/>
</dbReference>
<keyword evidence="2" id="KW-0813">Transport</keyword>
<proteinExistence type="inferred from homology"/>
<feature type="transmembrane region" description="Helical" evidence="3">
    <location>
        <begin position="60"/>
        <end position="81"/>
    </location>
</feature>
<evidence type="ECO:0000313" key="5">
    <source>
        <dbReference type="Proteomes" id="UP000824208"/>
    </source>
</evidence>
<dbReference type="AlphaFoldDB" id="A0A9D2MBV6"/>